<reference evidence="15 16" key="1">
    <citation type="journal article" date="2004" name="Nature">
        <title>Genome sequence of the ultrasmall unicellular red alga Cyanidioschyzon merolae 10D.</title>
        <authorList>
            <person name="Matsuzaki M."/>
            <person name="Misumi O."/>
            <person name="Shin-i T."/>
            <person name="Maruyama S."/>
            <person name="Takahara M."/>
            <person name="Miyagishima S."/>
            <person name="Mori T."/>
            <person name="Nishida K."/>
            <person name="Yagisawa F."/>
            <person name="Nishida K."/>
            <person name="Yoshida Y."/>
            <person name="Nishimura Y."/>
            <person name="Nakao S."/>
            <person name="Kobayashi T."/>
            <person name="Momoyama Y."/>
            <person name="Higashiyama T."/>
            <person name="Minoda A."/>
            <person name="Sano M."/>
            <person name="Nomoto H."/>
            <person name="Oishi K."/>
            <person name="Hayashi H."/>
            <person name="Ohta F."/>
            <person name="Nishizaka S."/>
            <person name="Haga S."/>
            <person name="Miura S."/>
            <person name="Morishita T."/>
            <person name="Kabeya Y."/>
            <person name="Terasawa K."/>
            <person name="Suzuki Y."/>
            <person name="Ishii Y."/>
            <person name="Asakawa S."/>
            <person name="Takano H."/>
            <person name="Ohta N."/>
            <person name="Kuroiwa H."/>
            <person name="Tanaka K."/>
            <person name="Shimizu N."/>
            <person name="Sugano S."/>
            <person name="Sato N."/>
            <person name="Nozaki H."/>
            <person name="Ogasawara N."/>
            <person name="Kohara Y."/>
            <person name="Kuroiwa T."/>
        </authorList>
    </citation>
    <scope>NUCLEOTIDE SEQUENCE [LARGE SCALE GENOMIC DNA]</scope>
    <source>
        <strain evidence="15 16">10D</strain>
    </source>
</reference>
<feature type="compositionally biased region" description="Low complexity" evidence="12">
    <location>
        <begin position="678"/>
        <end position="691"/>
    </location>
</feature>
<sequence length="917" mass="103881">MDPLCSEWNGNNSMDFLKNLTKEQSVVVRAPLERSLLIAASPGAGKTHTLLSRLAFLLLSGKLEPGEFVFFTFSRAGIEEARSRLEKHAAIEPLVRSARTTFQQAFQTLHSFGRRLVESTAAPVLERTCQRRTFMNVISQTQKRAILREAIERYRQRLQTNWDRLPSCTQPLFHQLELSALESDDAGAEMAKGAKSSDDRLVKEISVQIAERKARFISPPTLEQVDSAAFQWPLLDFVYALYECWLQHLNCIDFDDMIVMAVRILETQANPPHLFPRGLRLILIDEFQDTSASQLRLVRALAKRYACTVCAAGDDDQCIYEWRQARPQFMTEFTRFFPDAAVMFLRESIRCPVNIACCANALIQHNTRRLCKSIEPLPGYEQLRVRIILGRCVEDEVAYLGQELVRLHTENGVAWKDMAVLCRVAQPLETLRKLLRERDIPYAGAEQSKTVARNPQNEYGIRMPASNLDHAWRETLILASPLVSMITLLVNEYDLHSLDDACKAYAPSMHALTRTCVIDEARKRRNMPLMRVVQYMVENAQEFFEGVPDRNTMPINVSQNAKANFVQASVAPGRLAPGFKRVSEPAPDAYRPKLSQGQWKACRVLLAAYERLLVIARDLGPEIRLERMLEVALELLPASAPQHGWSITNDTRRLLRHLAHHVDEEARTRWEWASGAAALPSPSPSAGPDAGISNNYGTDEEQRCSLQPAADSSSKLLYGALARRRRCTPLARNELGIRSSASHHEKDSWRKPLRQLLLCLQDAWQEGTRAFAHARRKVPLDAVAVSTIHNAKGREWPFVFILRAVQGSCPLLYPEVDLEEERRVFYVGLTRARQQCTILASEPQTGKQQDPQQQPSIFLDELSAPHCERIQWRPVQQQQQQQQQQQRARKRATPAGHASAKRERIAGASIPSAPKKP</sequence>
<dbReference type="KEGG" id="cme:CYME_CMJ089C"/>
<dbReference type="PROSITE" id="PS51198">
    <property type="entry name" value="UVRD_HELICASE_ATP_BIND"/>
    <property type="match status" value="1"/>
</dbReference>
<dbReference type="Gene3D" id="3.40.50.300">
    <property type="entry name" value="P-loop containing nucleotide triphosphate hydrolases"/>
    <property type="match status" value="4"/>
</dbReference>
<name>M1URH9_CYAM1</name>
<keyword evidence="3 11" id="KW-0378">Hydrolase</keyword>
<dbReference type="GO" id="GO:0003677">
    <property type="term" value="F:DNA binding"/>
    <property type="evidence" value="ECO:0007669"/>
    <property type="project" value="UniProtKB-KW"/>
</dbReference>
<dbReference type="EC" id="5.6.2.4" evidence="9"/>
<dbReference type="GO" id="GO:0043138">
    <property type="term" value="F:3'-5' DNA helicase activity"/>
    <property type="evidence" value="ECO:0007669"/>
    <property type="project" value="UniProtKB-EC"/>
</dbReference>
<reference evidence="15 16" key="2">
    <citation type="journal article" date="2007" name="BMC Biol.">
        <title>A 100%-complete sequence reveals unusually simple genomic features in the hot-spring red alga Cyanidioschyzon merolae.</title>
        <authorList>
            <person name="Nozaki H."/>
            <person name="Takano H."/>
            <person name="Misumi O."/>
            <person name="Terasawa K."/>
            <person name="Matsuzaki M."/>
            <person name="Maruyama S."/>
            <person name="Nishida K."/>
            <person name="Yagisawa F."/>
            <person name="Yoshida Y."/>
            <person name="Fujiwara T."/>
            <person name="Takio S."/>
            <person name="Tamura K."/>
            <person name="Chung S.J."/>
            <person name="Nakamura S."/>
            <person name="Kuroiwa H."/>
            <person name="Tanaka K."/>
            <person name="Sato N."/>
            <person name="Kuroiwa T."/>
        </authorList>
    </citation>
    <scope>NUCLEOTIDE SEQUENCE [LARGE SCALE GENOMIC DNA]</scope>
    <source>
        <strain evidence="15 16">10D</strain>
    </source>
</reference>
<evidence type="ECO:0000256" key="11">
    <source>
        <dbReference type="PROSITE-ProRule" id="PRU00560"/>
    </source>
</evidence>
<feature type="binding site" evidence="11">
    <location>
        <begin position="40"/>
        <end position="47"/>
    </location>
    <ligand>
        <name>ATP</name>
        <dbReference type="ChEBI" id="CHEBI:30616"/>
    </ligand>
</feature>
<dbReference type="InterPro" id="IPR013986">
    <property type="entry name" value="DExx_box_DNA_helicase_dom_sf"/>
</dbReference>
<gene>
    <name evidence="15" type="ORF">CYME_CMJ089C</name>
</gene>
<evidence type="ECO:0000256" key="2">
    <source>
        <dbReference type="ARBA" id="ARBA00022741"/>
    </source>
</evidence>
<dbReference type="eggNOG" id="KOG2108">
    <property type="taxonomic scope" value="Eukaryota"/>
</dbReference>
<keyword evidence="2 11" id="KW-0547">Nucleotide-binding</keyword>
<keyword evidence="5 11" id="KW-0067">ATP-binding</keyword>
<accession>M1URH9</accession>
<dbReference type="GO" id="GO:0005524">
    <property type="term" value="F:ATP binding"/>
    <property type="evidence" value="ECO:0007669"/>
    <property type="project" value="UniProtKB-UniRule"/>
</dbReference>
<keyword evidence="16" id="KW-1185">Reference proteome</keyword>
<dbReference type="OrthoDB" id="2112at2759"/>
<feature type="domain" description="UvrD-like helicase C-terminal" evidence="14">
    <location>
        <begin position="353"/>
        <end position="793"/>
    </location>
</feature>
<dbReference type="InterPro" id="IPR027417">
    <property type="entry name" value="P-loop_NTPase"/>
</dbReference>
<dbReference type="EMBL" id="AP006492">
    <property type="protein sequence ID" value="BAM80226.1"/>
    <property type="molecule type" value="Genomic_DNA"/>
</dbReference>
<dbReference type="HOGENOM" id="CLU_317707_0_0_1"/>
<feature type="compositionally biased region" description="Low complexity" evidence="12">
    <location>
        <begin position="876"/>
        <end position="886"/>
    </location>
</feature>
<dbReference type="SUPFAM" id="SSF52540">
    <property type="entry name" value="P-loop containing nucleoside triphosphate hydrolases"/>
    <property type="match status" value="2"/>
</dbReference>
<evidence type="ECO:0000256" key="3">
    <source>
        <dbReference type="ARBA" id="ARBA00022801"/>
    </source>
</evidence>
<feature type="domain" description="UvrD-like helicase ATP-binding" evidence="13">
    <location>
        <begin position="19"/>
        <end position="352"/>
    </location>
</feature>
<organism evidence="15 16">
    <name type="scientific">Cyanidioschyzon merolae (strain NIES-3377 / 10D)</name>
    <name type="common">Unicellular red alga</name>
    <dbReference type="NCBI Taxonomy" id="280699"/>
    <lineage>
        <taxon>Eukaryota</taxon>
        <taxon>Rhodophyta</taxon>
        <taxon>Bangiophyceae</taxon>
        <taxon>Cyanidiales</taxon>
        <taxon>Cyanidiaceae</taxon>
        <taxon>Cyanidioschyzon</taxon>
    </lineage>
</organism>
<dbReference type="GeneID" id="16994177"/>
<keyword evidence="6" id="KW-0238">DNA-binding</keyword>
<dbReference type="OMA" id="RDQIPVC"/>
<dbReference type="GO" id="GO:0016787">
    <property type="term" value="F:hydrolase activity"/>
    <property type="evidence" value="ECO:0007669"/>
    <property type="project" value="UniProtKB-UniRule"/>
</dbReference>
<dbReference type="Pfam" id="PF00580">
    <property type="entry name" value="UvrD-helicase"/>
    <property type="match status" value="1"/>
</dbReference>
<dbReference type="PANTHER" id="PTHR11070">
    <property type="entry name" value="UVRD / RECB / PCRA DNA HELICASE FAMILY MEMBER"/>
    <property type="match status" value="1"/>
</dbReference>
<evidence type="ECO:0000256" key="1">
    <source>
        <dbReference type="ARBA" id="ARBA00009922"/>
    </source>
</evidence>
<dbReference type="RefSeq" id="XP_005534833.1">
    <property type="nucleotide sequence ID" value="XM_005534776.1"/>
</dbReference>
<dbReference type="STRING" id="280699.M1URH9"/>
<dbReference type="Pfam" id="PF13361">
    <property type="entry name" value="UvrD_C"/>
    <property type="match status" value="1"/>
</dbReference>
<protein>
    <recommendedName>
        <fullName evidence="9">DNA 3'-5' helicase</fullName>
        <ecNumber evidence="9">5.6.2.4</ecNumber>
    </recommendedName>
</protein>
<evidence type="ECO:0000256" key="5">
    <source>
        <dbReference type="ARBA" id="ARBA00022840"/>
    </source>
</evidence>
<evidence type="ECO:0000256" key="9">
    <source>
        <dbReference type="ARBA" id="ARBA00034808"/>
    </source>
</evidence>
<comment type="catalytic activity">
    <reaction evidence="10">
        <text>ATP + H2O = ADP + phosphate + H(+)</text>
        <dbReference type="Rhea" id="RHEA:13065"/>
        <dbReference type="ChEBI" id="CHEBI:15377"/>
        <dbReference type="ChEBI" id="CHEBI:15378"/>
        <dbReference type="ChEBI" id="CHEBI:30616"/>
        <dbReference type="ChEBI" id="CHEBI:43474"/>
        <dbReference type="ChEBI" id="CHEBI:456216"/>
        <dbReference type="EC" id="5.6.2.4"/>
    </reaction>
</comment>
<dbReference type="InterPro" id="IPR014017">
    <property type="entry name" value="DNA_helicase_UvrD-like_C"/>
</dbReference>
<dbReference type="InterPro" id="IPR000212">
    <property type="entry name" value="DNA_helicase_UvrD/REP"/>
</dbReference>
<evidence type="ECO:0000313" key="16">
    <source>
        <dbReference type="Proteomes" id="UP000007014"/>
    </source>
</evidence>
<comment type="similarity">
    <text evidence="1">Belongs to the helicase family. UvrD subfamily.</text>
</comment>
<proteinExistence type="inferred from homology"/>
<evidence type="ECO:0000256" key="8">
    <source>
        <dbReference type="ARBA" id="ARBA00034617"/>
    </source>
</evidence>
<comment type="catalytic activity">
    <reaction evidence="8">
        <text>Couples ATP hydrolysis with the unwinding of duplex DNA by translocating in the 3'-5' direction.</text>
        <dbReference type="EC" id="5.6.2.4"/>
    </reaction>
</comment>
<feature type="region of interest" description="Disordered" evidence="12">
    <location>
        <begin position="872"/>
        <end position="917"/>
    </location>
</feature>
<feature type="region of interest" description="Disordered" evidence="12">
    <location>
        <begin position="678"/>
        <end position="705"/>
    </location>
</feature>
<dbReference type="GO" id="GO:0000725">
    <property type="term" value="P:recombinational repair"/>
    <property type="evidence" value="ECO:0007669"/>
    <property type="project" value="TreeGrafter"/>
</dbReference>
<dbReference type="InterPro" id="IPR014016">
    <property type="entry name" value="UvrD-like_ATP-bd"/>
</dbReference>
<evidence type="ECO:0000259" key="13">
    <source>
        <dbReference type="PROSITE" id="PS51198"/>
    </source>
</evidence>
<dbReference type="PANTHER" id="PTHR11070:SF2">
    <property type="entry name" value="ATP-DEPENDENT DNA HELICASE SRS2"/>
    <property type="match status" value="1"/>
</dbReference>
<dbReference type="Proteomes" id="UP000007014">
    <property type="component" value="Chromosome 10"/>
</dbReference>
<evidence type="ECO:0000256" key="6">
    <source>
        <dbReference type="ARBA" id="ARBA00023125"/>
    </source>
</evidence>
<evidence type="ECO:0000256" key="12">
    <source>
        <dbReference type="SAM" id="MobiDB-lite"/>
    </source>
</evidence>
<evidence type="ECO:0000256" key="10">
    <source>
        <dbReference type="ARBA" id="ARBA00048988"/>
    </source>
</evidence>
<evidence type="ECO:0000259" key="14">
    <source>
        <dbReference type="PROSITE" id="PS51217"/>
    </source>
</evidence>
<evidence type="ECO:0000256" key="7">
    <source>
        <dbReference type="ARBA" id="ARBA00023235"/>
    </source>
</evidence>
<dbReference type="AlphaFoldDB" id="M1URH9"/>
<evidence type="ECO:0000256" key="4">
    <source>
        <dbReference type="ARBA" id="ARBA00022806"/>
    </source>
</evidence>
<dbReference type="Gramene" id="CMJ089CT">
    <property type="protein sequence ID" value="CMJ089CT"/>
    <property type="gene ID" value="CMJ089C"/>
</dbReference>
<keyword evidence="7" id="KW-0413">Isomerase</keyword>
<dbReference type="Gene3D" id="1.10.10.160">
    <property type="match status" value="1"/>
</dbReference>
<evidence type="ECO:0000313" key="15">
    <source>
        <dbReference type="EMBL" id="BAM80226.1"/>
    </source>
</evidence>
<dbReference type="PROSITE" id="PS51217">
    <property type="entry name" value="UVRD_HELICASE_CTER"/>
    <property type="match status" value="1"/>
</dbReference>
<keyword evidence="4 11" id="KW-0347">Helicase</keyword>